<gene>
    <name evidence="2" type="ORF">LWF01_16670</name>
</gene>
<reference evidence="2 3" key="1">
    <citation type="submission" date="2023-05" db="EMBL/GenBank/DDBJ databases">
        <title>Lithophilousrod everest ZFBP1038 complete genpme.</title>
        <authorList>
            <person name="Tian M."/>
        </authorList>
    </citation>
    <scope>NUCLEOTIDE SEQUENCE [LARGE SCALE GENOMIC DNA]</scope>
    <source>
        <strain evidence="2 3">ZFBP1038</strain>
    </source>
</reference>
<feature type="region of interest" description="Disordered" evidence="1">
    <location>
        <begin position="27"/>
        <end position="68"/>
    </location>
</feature>
<evidence type="ECO:0000256" key="1">
    <source>
        <dbReference type="SAM" id="MobiDB-lite"/>
    </source>
</evidence>
<keyword evidence="3" id="KW-1185">Reference proteome</keyword>
<dbReference type="Proteomes" id="UP001209083">
    <property type="component" value="Chromosome"/>
</dbReference>
<name>A0ABY8QS92_9MICO</name>
<protein>
    <submittedName>
        <fullName evidence="2">Uncharacterized protein</fullName>
    </submittedName>
</protein>
<organism evidence="2 3">
    <name type="scientific">Saxibacter everestensis</name>
    <dbReference type="NCBI Taxonomy" id="2909229"/>
    <lineage>
        <taxon>Bacteria</taxon>
        <taxon>Bacillati</taxon>
        <taxon>Actinomycetota</taxon>
        <taxon>Actinomycetes</taxon>
        <taxon>Micrococcales</taxon>
        <taxon>Brevibacteriaceae</taxon>
        <taxon>Saxibacter</taxon>
    </lineage>
</organism>
<dbReference type="RefSeq" id="WP_349638496.1">
    <property type="nucleotide sequence ID" value="NZ_CP090958.1"/>
</dbReference>
<sequence length="68" mass="7539">MKHAHDRAVLEWRRQISEIAEEVREDIQQAARDSVPAHVVEDDEPGEAGDGNSGFPENPQLLGRPGQP</sequence>
<evidence type="ECO:0000313" key="3">
    <source>
        <dbReference type="Proteomes" id="UP001209083"/>
    </source>
</evidence>
<evidence type="ECO:0000313" key="2">
    <source>
        <dbReference type="EMBL" id="WGW11706.1"/>
    </source>
</evidence>
<dbReference type="EMBL" id="CP090958">
    <property type="protein sequence ID" value="WGW11706.1"/>
    <property type="molecule type" value="Genomic_DNA"/>
</dbReference>
<proteinExistence type="predicted"/>
<accession>A0ABY8QS92</accession>